<evidence type="ECO:0000313" key="11">
    <source>
        <dbReference type="Proteomes" id="UP000276223"/>
    </source>
</evidence>
<dbReference type="EMBL" id="RJVA01000013">
    <property type="protein sequence ID" value="ROQ90933.1"/>
    <property type="molecule type" value="Genomic_DNA"/>
</dbReference>
<sequence>MTEWIHPSVFYIPGAFLLPFLRGRMQKAGMLLIPLLGTAAMYLMMHLPHGTYWTWNFLGQSMIFGSVDKLSIVFGWVFVIMSFIGMVYALHVDDAGQHVAALLYVGGSLGVTFSGDYLTLFIFWELMAFSSAYLVFARREPEAIRAGFRYILVHAFGGVCLLGGVVLHYLNGGSMLVGPLEQDGSLAFYMMLIGVIINAAVPPLHAWLTDAYPEGTVTGSVFMSAFTTKTAVYVLVRVFPGTELLVYLGTIMALYGVVYAVLENDARRLLAYHIVSQVGYMVTGVGIGTEMSLNGSVSHAFAHILYKGLLFMGAGAVIHMTGRRKLTELGGLYRTMPITLVLYMIGGFAISAFPLFSGFVTKSMVVAAASADHRPLVALLLTMASSGTFLHTGLKLPYYMFFGKDSGLEAKEPPANMIWGMSIAAFLCIAIGCFPKPLYDLLPFPVDFDPYTGDHVTSALGILLFTGLGFFMLLKKLDPEPTISIDTDWFYRKGSRVFMWVASRPVAKTDTYIGDIYKTWFSRFILFFSDILARIMDVRGIDGAVNGIANLFLAASRWMRTTTTGFVRQYAATMLIAGIVILGYYLFSTLMSL</sequence>
<keyword evidence="11" id="KW-1185">Reference proteome</keyword>
<dbReference type="Gene3D" id="1.20.5.2700">
    <property type="match status" value="1"/>
</dbReference>
<dbReference type="PANTHER" id="PTHR42682">
    <property type="entry name" value="HYDROGENASE-4 COMPONENT F"/>
    <property type="match status" value="1"/>
</dbReference>
<evidence type="ECO:0000256" key="2">
    <source>
        <dbReference type="ARBA" id="ARBA00022475"/>
    </source>
</evidence>
<dbReference type="NCBIfam" id="NF009310">
    <property type="entry name" value="PRK12668.1"/>
    <property type="match status" value="1"/>
</dbReference>
<dbReference type="GO" id="GO:0005886">
    <property type="term" value="C:plasma membrane"/>
    <property type="evidence" value="ECO:0007669"/>
    <property type="project" value="UniProtKB-SubCell"/>
</dbReference>
<comment type="caution">
    <text evidence="10">The sequence shown here is derived from an EMBL/GenBank/DDBJ whole genome shotgun (WGS) entry which is preliminary data.</text>
</comment>
<evidence type="ECO:0000256" key="1">
    <source>
        <dbReference type="ARBA" id="ARBA00004651"/>
    </source>
</evidence>
<evidence type="ECO:0000256" key="4">
    <source>
        <dbReference type="ARBA" id="ARBA00022989"/>
    </source>
</evidence>
<evidence type="ECO:0000256" key="5">
    <source>
        <dbReference type="ARBA" id="ARBA00023002"/>
    </source>
</evidence>
<feature type="transmembrane region" description="Helical" evidence="8">
    <location>
        <begin position="376"/>
        <end position="394"/>
    </location>
</feature>
<evidence type="ECO:0000256" key="3">
    <source>
        <dbReference type="ARBA" id="ARBA00022692"/>
    </source>
</evidence>
<dbReference type="RefSeq" id="WP_123290673.1">
    <property type="nucleotide sequence ID" value="NZ_RJVA01000013.1"/>
</dbReference>
<dbReference type="GO" id="GO:0016491">
    <property type="term" value="F:oxidoreductase activity"/>
    <property type="evidence" value="ECO:0007669"/>
    <property type="project" value="UniProtKB-KW"/>
</dbReference>
<organism evidence="10 11">
    <name type="scientific">Desulfosoma caldarium</name>
    <dbReference type="NCBI Taxonomy" id="610254"/>
    <lineage>
        <taxon>Bacteria</taxon>
        <taxon>Pseudomonadati</taxon>
        <taxon>Thermodesulfobacteriota</taxon>
        <taxon>Syntrophobacteria</taxon>
        <taxon>Syntrophobacterales</taxon>
        <taxon>Syntrophobacteraceae</taxon>
        <taxon>Desulfosoma</taxon>
    </lineage>
</organism>
<feature type="transmembrane region" description="Helical" evidence="8">
    <location>
        <begin position="186"/>
        <end position="208"/>
    </location>
</feature>
<protein>
    <submittedName>
        <fullName evidence="10">Multisubunit sodium/proton antiporter MrpD subunit</fullName>
    </submittedName>
</protein>
<feature type="transmembrane region" description="Helical" evidence="8">
    <location>
        <begin position="415"/>
        <end position="435"/>
    </location>
</feature>
<dbReference type="InterPro" id="IPR052175">
    <property type="entry name" value="ComplexI-like_HydComp"/>
</dbReference>
<evidence type="ECO:0000313" key="10">
    <source>
        <dbReference type="EMBL" id="ROQ90933.1"/>
    </source>
</evidence>
<feature type="transmembrane region" description="Helical" evidence="8">
    <location>
        <begin position="70"/>
        <end position="90"/>
    </location>
</feature>
<keyword evidence="5" id="KW-0560">Oxidoreductase</keyword>
<dbReference type="AlphaFoldDB" id="A0A3N1ULG3"/>
<feature type="transmembrane region" description="Helical" evidence="8">
    <location>
        <begin position="332"/>
        <end position="356"/>
    </location>
</feature>
<feature type="transmembrane region" description="Helical" evidence="8">
    <location>
        <begin position="269"/>
        <end position="288"/>
    </location>
</feature>
<dbReference type="Proteomes" id="UP000276223">
    <property type="component" value="Unassembled WGS sequence"/>
</dbReference>
<dbReference type="OrthoDB" id="9805769at2"/>
<feature type="transmembrane region" description="Helical" evidence="8">
    <location>
        <begin position="566"/>
        <end position="587"/>
    </location>
</feature>
<gene>
    <name evidence="10" type="ORF">EDC27_2202</name>
</gene>
<keyword evidence="4 8" id="KW-1133">Transmembrane helix</keyword>
<feature type="transmembrane region" description="Helical" evidence="8">
    <location>
        <begin position="148"/>
        <end position="170"/>
    </location>
</feature>
<reference evidence="10 11" key="1">
    <citation type="submission" date="2018-11" db="EMBL/GenBank/DDBJ databases">
        <title>Genomic Encyclopedia of Type Strains, Phase IV (KMG-IV): sequencing the most valuable type-strain genomes for metagenomic binning, comparative biology and taxonomic classification.</title>
        <authorList>
            <person name="Goeker M."/>
        </authorList>
    </citation>
    <scope>NUCLEOTIDE SEQUENCE [LARGE SCALE GENOMIC DNA]</scope>
    <source>
        <strain evidence="10 11">DSM 22027</strain>
    </source>
</reference>
<dbReference type="PRINTS" id="PR01434">
    <property type="entry name" value="NADHDHGNASE5"/>
</dbReference>
<feature type="transmembrane region" description="Helical" evidence="8">
    <location>
        <begin position="28"/>
        <end position="49"/>
    </location>
</feature>
<evidence type="ECO:0000256" key="6">
    <source>
        <dbReference type="ARBA" id="ARBA00023136"/>
    </source>
</evidence>
<feature type="domain" description="NADH:quinone oxidoreductase/Mrp antiporter transmembrane" evidence="9">
    <location>
        <begin position="114"/>
        <end position="382"/>
    </location>
</feature>
<feature type="transmembrane region" description="Helical" evidence="8">
    <location>
        <begin position="455"/>
        <end position="474"/>
    </location>
</feature>
<name>A0A3N1ULG3_9BACT</name>
<accession>A0A3N1ULG3</accession>
<keyword evidence="2" id="KW-1003">Cell membrane</keyword>
<dbReference type="InterPro" id="IPR001750">
    <property type="entry name" value="ND/Mrp_TM"/>
</dbReference>
<dbReference type="Pfam" id="PF00361">
    <property type="entry name" value="Proton_antipo_M"/>
    <property type="match status" value="1"/>
</dbReference>
<feature type="transmembrane region" description="Helical" evidence="8">
    <location>
        <begin position="244"/>
        <end position="262"/>
    </location>
</feature>
<feature type="transmembrane region" description="Helical" evidence="8">
    <location>
        <begin position="220"/>
        <end position="238"/>
    </location>
</feature>
<comment type="subcellular location">
    <subcellularLocation>
        <location evidence="1">Cell membrane</location>
        <topology evidence="1">Multi-pass membrane protein</topology>
    </subcellularLocation>
    <subcellularLocation>
        <location evidence="7">Membrane</location>
        <topology evidence="7">Multi-pass membrane protein</topology>
    </subcellularLocation>
</comment>
<keyword evidence="3 7" id="KW-0812">Transmembrane</keyword>
<feature type="transmembrane region" description="Helical" evidence="8">
    <location>
        <begin position="117"/>
        <end position="136"/>
    </location>
</feature>
<dbReference type="PANTHER" id="PTHR42682:SF4">
    <property type="entry name" value="NADH-UBIQUINONE_PLASTOQUINONE"/>
    <property type="match status" value="1"/>
</dbReference>
<evidence type="ECO:0000259" key="9">
    <source>
        <dbReference type="Pfam" id="PF00361"/>
    </source>
</evidence>
<proteinExistence type="predicted"/>
<feature type="transmembrane region" description="Helical" evidence="8">
    <location>
        <begin position="300"/>
        <end position="320"/>
    </location>
</feature>
<evidence type="ECO:0000256" key="8">
    <source>
        <dbReference type="SAM" id="Phobius"/>
    </source>
</evidence>
<evidence type="ECO:0000256" key="7">
    <source>
        <dbReference type="RuleBase" id="RU000320"/>
    </source>
</evidence>
<keyword evidence="6 8" id="KW-0472">Membrane</keyword>